<dbReference type="Gene3D" id="3.30.565.10">
    <property type="entry name" value="Histidine kinase-like ATPase, C-terminal domain"/>
    <property type="match status" value="1"/>
</dbReference>
<evidence type="ECO:0000259" key="3">
    <source>
        <dbReference type="Pfam" id="PF13581"/>
    </source>
</evidence>
<keyword evidence="5" id="KW-1185">Reference proteome</keyword>
<sequence length="127" mass="13232">MTGHRPGHKHRSVNVAPVPCATPVADARESARDSLGRLVPAMAAKAADTVNLAVSQLVTNALRHGDGTCTLNLTTHPDTVEMAVRDRSPHAPRPRTPDLDGDTGGFGRPTVTRRASGGKTVSARLAG</sequence>
<dbReference type="PANTHER" id="PTHR35526:SF3">
    <property type="entry name" value="ANTI-SIGMA-F FACTOR RSBW"/>
    <property type="match status" value="1"/>
</dbReference>
<organism evidence="4 5">
    <name type="scientific">Streptomyces durmitorensis</name>
    <dbReference type="NCBI Taxonomy" id="319947"/>
    <lineage>
        <taxon>Bacteria</taxon>
        <taxon>Bacillati</taxon>
        <taxon>Actinomycetota</taxon>
        <taxon>Actinomycetes</taxon>
        <taxon>Kitasatosporales</taxon>
        <taxon>Streptomycetaceae</taxon>
        <taxon>Streptomyces</taxon>
    </lineage>
</organism>
<dbReference type="CDD" id="cd16936">
    <property type="entry name" value="HATPase_RsbW-like"/>
    <property type="match status" value="1"/>
</dbReference>
<name>A0ABY4Q748_9ACTN</name>
<reference evidence="4 5" key="1">
    <citation type="submission" date="2022-05" db="EMBL/GenBank/DDBJ databases">
        <authorList>
            <person name="Zhou X."/>
            <person name="Li K."/>
            <person name="Man Y."/>
        </authorList>
    </citation>
    <scope>NUCLEOTIDE SEQUENCE [LARGE SCALE GENOMIC DNA]</scope>
    <source>
        <strain evidence="4 5">MS405</strain>
    </source>
</reference>
<protein>
    <submittedName>
        <fullName evidence="4">ATP-binding protein</fullName>
    </submittedName>
</protein>
<dbReference type="GO" id="GO:0005524">
    <property type="term" value="F:ATP binding"/>
    <property type="evidence" value="ECO:0007669"/>
    <property type="project" value="UniProtKB-KW"/>
</dbReference>
<dbReference type="InterPro" id="IPR003594">
    <property type="entry name" value="HATPase_dom"/>
</dbReference>
<accession>A0ABY4Q748</accession>
<gene>
    <name evidence="4" type="ORF">M4V62_39790</name>
</gene>
<proteinExistence type="predicted"/>
<keyword evidence="1" id="KW-0723">Serine/threonine-protein kinase</keyword>
<keyword evidence="1" id="KW-0808">Transferase</keyword>
<evidence type="ECO:0000256" key="2">
    <source>
        <dbReference type="SAM" id="MobiDB-lite"/>
    </source>
</evidence>
<keyword evidence="4" id="KW-0547">Nucleotide-binding</keyword>
<feature type="region of interest" description="Disordered" evidence="2">
    <location>
        <begin position="81"/>
        <end position="127"/>
    </location>
</feature>
<dbReference type="Pfam" id="PF13581">
    <property type="entry name" value="HATPase_c_2"/>
    <property type="match status" value="1"/>
</dbReference>
<evidence type="ECO:0000256" key="1">
    <source>
        <dbReference type="ARBA" id="ARBA00022527"/>
    </source>
</evidence>
<dbReference type="InterPro" id="IPR050267">
    <property type="entry name" value="Anti-sigma-factor_SerPK"/>
</dbReference>
<dbReference type="SUPFAM" id="SSF55874">
    <property type="entry name" value="ATPase domain of HSP90 chaperone/DNA topoisomerase II/histidine kinase"/>
    <property type="match status" value="1"/>
</dbReference>
<keyword evidence="1" id="KW-0418">Kinase</keyword>
<evidence type="ECO:0000313" key="4">
    <source>
        <dbReference type="EMBL" id="UQT61892.1"/>
    </source>
</evidence>
<dbReference type="RefSeq" id="WP_249593200.1">
    <property type="nucleotide sequence ID" value="NZ_BAAAQL010000018.1"/>
</dbReference>
<evidence type="ECO:0000313" key="5">
    <source>
        <dbReference type="Proteomes" id="UP000829992"/>
    </source>
</evidence>
<keyword evidence="4" id="KW-0067">ATP-binding</keyword>
<dbReference type="Proteomes" id="UP000829992">
    <property type="component" value="Chromosome"/>
</dbReference>
<feature type="domain" description="Histidine kinase/HSP90-like ATPase" evidence="3">
    <location>
        <begin position="25"/>
        <end position="107"/>
    </location>
</feature>
<dbReference type="PANTHER" id="PTHR35526">
    <property type="entry name" value="ANTI-SIGMA-F FACTOR RSBW-RELATED"/>
    <property type="match status" value="1"/>
</dbReference>
<dbReference type="EMBL" id="CP097289">
    <property type="protein sequence ID" value="UQT61892.1"/>
    <property type="molecule type" value="Genomic_DNA"/>
</dbReference>
<dbReference type="InterPro" id="IPR036890">
    <property type="entry name" value="HATPase_C_sf"/>
</dbReference>